<dbReference type="InterPro" id="IPR011008">
    <property type="entry name" value="Dimeric_a/b-barrel"/>
</dbReference>
<protein>
    <recommendedName>
        <fullName evidence="1">ABM domain-containing protein</fullName>
    </recommendedName>
</protein>
<dbReference type="Gene3D" id="3.30.70.100">
    <property type="match status" value="1"/>
</dbReference>
<evidence type="ECO:0000313" key="2">
    <source>
        <dbReference type="EMBL" id="BDI03291.1"/>
    </source>
</evidence>
<evidence type="ECO:0000313" key="3">
    <source>
        <dbReference type="Proteomes" id="UP001057498"/>
    </source>
</evidence>
<dbReference type="InterPro" id="IPR052936">
    <property type="entry name" value="Jasmonate_Hydroxylase-like"/>
</dbReference>
<sequence length="116" mass="12990">MKLPEPPYYAVIFGSLRTPVDAEAYAAAAERMVELAAQQPGYLGAMSARGADGFGITVSYWASEADIARWKAHAEHVVARERGRRDWYEAYTLQVARVERAYGWQAAKERYQGSTE</sequence>
<dbReference type="PANTHER" id="PTHR37811">
    <property type="entry name" value="BLL5343 PROTEIN"/>
    <property type="match status" value="1"/>
</dbReference>
<dbReference type="Proteomes" id="UP001057498">
    <property type="component" value="Chromosome"/>
</dbReference>
<gene>
    <name evidence="2" type="ORF">CATMQ487_02610</name>
</gene>
<dbReference type="RefSeq" id="WP_251971587.1">
    <property type="nucleotide sequence ID" value="NZ_AP025730.1"/>
</dbReference>
<dbReference type="PANTHER" id="PTHR37811:SF2">
    <property type="entry name" value="ABM DOMAIN-CONTAINING PROTEIN"/>
    <property type="match status" value="1"/>
</dbReference>
<reference evidence="2" key="1">
    <citation type="submission" date="2022-04" db="EMBL/GenBank/DDBJ databases">
        <title>Whole genome sequence of Sphaerotilus sp. FB-5.</title>
        <authorList>
            <person name="Takeda M."/>
            <person name="Narihara S."/>
            <person name="Akimoto M."/>
            <person name="Akimoto R."/>
            <person name="Nishiyashiki S."/>
            <person name="Murakami T."/>
        </authorList>
    </citation>
    <scope>NUCLEOTIDE SEQUENCE</scope>
    <source>
        <strain evidence="2">FB-5</strain>
    </source>
</reference>
<feature type="domain" description="ABM" evidence="1">
    <location>
        <begin position="21"/>
        <end position="81"/>
    </location>
</feature>
<organism evidence="2 3">
    <name type="scientific">Sphaerotilus microaerophilus</name>
    <dbReference type="NCBI Taxonomy" id="2914710"/>
    <lineage>
        <taxon>Bacteria</taxon>
        <taxon>Pseudomonadati</taxon>
        <taxon>Pseudomonadota</taxon>
        <taxon>Betaproteobacteria</taxon>
        <taxon>Burkholderiales</taxon>
        <taxon>Sphaerotilaceae</taxon>
        <taxon>Sphaerotilus</taxon>
    </lineage>
</organism>
<dbReference type="EMBL" id="AP025730">
    <property type="protein sequence ID" value="BDI03291.1"/>
    <property type="molecule type" value="Genomic_DNA"/>
</dbReference>
<keyword evidence="3" id="KW-1185">Reference proteome</keyword>
<dbReference type="Pfam" id="PF03992">
    <property type="entry name" value="ABM"/>
    <property type="match status" value="1"/>
</dbReference>
<accession>A0ABM7YG42</accession>
<proteinExistence type="predicted"/>
<name>A0ABM7YG42_9BURK</name>
<evidence type="ECO:0000259" key="1">
    <source>
        <dbReference type="Pfam" id="PF03992"/>
    </source>
</evidence>
<dbReference type="InterPro" id="IPR007138">
    <property type="entry name" value="ABM_dom"/>
</dbReference>
<dbReference type="SUPFAM" id="SSF54909">
    <property type="entry name" value="Dimeric alpha+beta barrel"/>
    <property type="match status" value="1"/>
</dbReference>